<reference evidence="3 4" key="1">
    <citation type="journal article" date="2015" name="Stand. Genomic Sci.">
        <title>Genomic Encyclopedia of Bacterial and Archaeal Type Strains, Phase III: the genomes of soil and plant-associated and newly described type strains.</title>
        <authorList>
            <person name="Whitman W.B."/>
            <person name="Woyke T."/>
            <person name="Klenk H.P."/>
            <person name="Zhou Y."/>
            <person name="Lilburn T.G."/>
            <person name="Beck B.J."/>
            <person name="De Vos P."/>
            <person name="Vandamme P."/>
            <person name="Eisen J.A."/>
            <person name="Garrity G."/>
            <person name="Hugenholtz P."/>
            <person name="Kyrpides N.C."/>
        </authorList>
    </citation>
    <scope>NUCLEOTIDE SEQUENCE [LARGE SCALE GENOMIC DNA]</scope>
    <source>
        <strain evidence="3 4">CGMCC 1.6855</strain>
    </source>
</reference>
<keyword evidence="1" id="KW-0732">Signal</keyword>
<dbReference type="Pfam" id="PF06439">
    <property type="entry name" value="3keto-disac_hyd"/>
    <property type="match status" value="1"/>
</dbReference>
<evidence type="ECO:0000259" key="2">
    <source>
        <dbReference type="Pfam" id="PF06439"/>
    </source>
</evidence>
<name>A0A562MGS8_9SPHI</name>
<feature type="domain" description="3-keto-alpha-glucoside-1,2-lyase/3-keto-2-hydroxy-glucal hydratase" evidence="2">
    <location>
        <begin position="65"/>
        <end position="254"/>
    </location>
</feature>
<comment type="caution">
    <text evidence="3">The sequence shown here is derived from an EMBL/GenBank/DDBJ whole genome shotgun (WGS) entry which is preliminary data.</text>
</comment>
<organism evidence="3 4">
    <name type="scientific">Sphingobacterium siyangense</name>
    <dbReference type="NCBI Taxonomy" id="459529"/>
    <lineage>
        <taxon>Bacteria</taxon>
        <taxon>Pseudomonadati</taxon>
        <taxon>Bacteroidota</taxon>
        <taxon>Sphingobacteriia</taxon>
        <taxon>Sphingobacteriales</taxon>
        <taxon>Sphingobacteriaceae</taxon>
        <taxon>Sphingobacterium</taxon>
    </lineage>
</organism>
<protein>
    <submittedName>
        <fullName evidence="3">Uncharacterized protein DUF1080</fullName>
    </submittedName>
</protein>
<evidence type="ECO:0000313" key="3">
    <source>
        <dbReference type="EMBL" id="TWI19099.1"/>
    </source>
</evidence>
<dbReference type="Proteomes" id="UP000315908">
    <property type="component" value="Unassembled WGS sequence"/>
</dbReference>
<dbReference type="Gene3D" id="2.60.120.560">
    <property type="entry name" value="Exo-inulinase, domain 1"/>
    <property type="match status" value="1"/>
</dbReference>
<sequence length="256" mass="28170">MGLFVYLAIPKTQQMNFFLSSALATTLLFGATALQAQTNMKASDTEYYSPVPPTLTIDHGIPSDAIVLFDGKDLSKWKSEKGKANWTVANNVLEVKPGAGAIETNEHFTDFQLHVEWKSPEVIKGEGQGRGNSGIFLQGHYEIQVLDNNNNPTYVNGGAGSLYKQRPPLAQVIAPDKWHVYDIIYKAPQFSKDGILTAKGTVTVLHNGVVVQNNTQIDGTTEYIGLPKQISHGPGPIILQDHGDLVQFRNIWLRKL</sequence>
<accession>A0A562MGS8</accession>
<gene>
    <name evidence="3" type="ORF">IQ31_02843</name>
</gene>
<evidence type="ECO:0000256" key="1">
    <source>
        <dbReference type="SAM" id="SignalP"/>
    </source>
</evidence>
<dbReference type="InterPro" id="IPR010496">
    <property type="entry name" value="AL/BT2_dom"/>
</dbReference>
<dbReference type="GO" id="GO:0016787">
    <property type="term" value="F:hydrolase activity"/>
    <property type="evidence" value="ECO:0007669"/>
    <property type="project" value="InterPro"/>
</dbReference>
<evidence type="ECO:0000313" key="4">
    <source>
        <dbReference type="Proteomes" id="UP000315908"/>
    </source>
</evidence>
<proteinExistence type="predicted"/>
<feature type="signal peptide" evidence="1">
    <location>
        <begin position="1"/>
        <end position="36"/>
    </location>
</feature>
<dbReference type="AlphaFoldDB" id="A0A562MGS8"/>
<feature type="chain" id="PRO_5021959023" evidence="1">
    <location>
        <begin position="37"/>
        <end position="256"/>
    </location>
</feature>
<dbReference type="EMBL" id="VLKR01000014">
    <property type="protein sequence ID" value="TWI19099.1"/>
    <property type="molecule type" value="Genomic_DNA"/>
</dbReference>